<dbReference type="RefSeq" id="WP_013365519.1">
    <property type="nucleotide sequence ID" value="NC_014618.1"/>
</dbReference>
<dbReference type="eggNOG" id="COG1452">
    <property type="taxonomic scope" value="Bacteria"/>
</dbReference>
<dbReference type="GO" id="GO:0009279">
    <property type="term" value="C:cell outer membrane"/>
    <property type="evidence" value="ECO:0007669"/>
    <property type="project" value="TreeGrafter"/>
</dbReference>
<dbReference type="Proteomes" id="UP000006872">
    <property type="component" value="Chromosome"/>
</dbReference>
<dbReference type="AlphaFoldDB" id="E3GBY1"/>
<dbReference type="Gene3D" id="2.40.160.40">
    <property type="entry name" value="monomeric porin ompg"/>
    <property type="match status" value="1"/>
</dbReference>
<dbReference type="GO" id="GO:0015772">
    <property type="term" value="P:oligosaccharide transport"/>
    <property type="evidence" value="ECO:0007669"/>
    <property type="project" value="TreeGrafter"/>
</dbReference>
<dbReference type="KEGG" id="esc:Entcl_1514"/>
<dbReference type="Pfam" id="PF06178">
    <property type="entry name" value="KdgM"/>
    <property type="match status" value="1"/>
</dbReference>
<organism evidence="3 4">
    <name type="scientific">Enterobacter lignolyticus (strain SCF1)</name>
    <dbReference type="NCBI Taxonomy" id="701347"/>
    <lineage>
        <taxon>Bacteria</taxon>
        <taxon>Pseudomonadati</taxon>
        <taxon>Pseudomonadota</taxon>
        <taxon>Gammaproteobacteria</taxon>
        <taxon>Enterobacterales</taxon>
        <taxon>Enterobacteriaceae</taxon>
        <taxon>Pluralibacter</taxon>
    </lineage>
</organism>
<dbReference type="EMBL" id="CP002272">
    <property type="protein sequence ID" value="ADO47775.1"/>
    <property type="molecule type" value="Genomic_DNA"/>
</dbReference>
<evidence type="ECO:0000256" key="1">
    <source>
        <dbReference type="ARBA" id="ARBA00022729"/>
    </source>
</evidence>
<dbReference type="SUPFAM" id="SSF56935">
    <property type="entry name" value="Porins"/>
    <property type="match status" value="1"/>
</dbReference>
<evidence type="ECO:0000313" key="3">
    <source>
        <dbReference type="EMBL" id="ADO47775.1"/>
    </source>
</evidence>
<dbReference type="InterPro" id="IPR009331">
    <property type="entry name" value="Oligogalacturonate-sp_porin"/>
</dbReference>
<reference evidence="4" key="1">
    <citation type="submission" date="2010-10" db="EMBL/GenBank/DDBJ databases">
        <title>Complete sequence of Enterobacter cloacae SCF1.</title>
        <authorList>
            <consortium name="US DOE Joint Genome Institute"/>
            <person name="Lucas S."/>
            <person name="Copeland A."/>
            <person name="Lapidus A."/>
            <person name="Cheng J.-F."/>
            <person name="Bruce D."/>
            <person name="Goodwin L."/>
            <person name="Pitluck S."/>
            <person name="Davenport K."/>
            <person name="Detter J.C."/>
            <person name="Han C."/>
            <person name="Tapia R."/>
            <person name="Land M."/>
            <person name="Hauser L."/>
            <person name="Chang Y.-J."/>
            <person name="Jeffries C."/>
            <person name="Kyrpides N."/>
            <person name="Ivanova N."/>
            <person name="Mikhailova N."/>
            <person name="DeAngelis K."/>
            <person name="Arkin A.P."/>
            <person name="Chivian D."/>
            <person name="Edwards B."/>
            <person name="Woo H."/>
            <person name="Hazen T.C."/>
            <person name="Woyke T."/>
        </authorList>
    </citation>
    <scope>NUCLEOTIDE SEQUENCE [LARGE SCALE GENOMIC DNA]</scope>
    <source>
        <strain evidence="4">SCF1</strain>
    </source>
</reference>
<keyword evidence="4" id="KW-1185">Reference proteome</keyword>
<feature type="signal peptide" evidence="2">
    <location>
        <begin position="1"/>
        <end position="21"/>
    </location>
</feature>
<accession>E3GBY1</accession>
<dbReference type="InterPro" id="IPR053713">
    <property type="entry name" value="Bact_OM_Channel_sf"/>
</dbReference>
<dbReference type="PANTHER" id="PTHR38105">
    <property type="entry name" value="OUTER MEMBRANE PROTEIN-RELATED-RELATED"/>
    <property type="match status" value="1"/>
</dbReference>
<protein>
    <submittedName>
        <fullName evidence="3">Oligogalacturonate-specific porin</fullName>
    </submittedName>
</protein>
<dbReference type="HOGENOM" id="CLU_081853_0_0_6"/>
<feature type="chain" id="PRO_5003169483" evidence="2">
    <location>
        <begin position="22"/>
        <end position="234"/>
    </location>
</feature>
<evidence type="ECO:0000256" key="2">
    <source>
        <dbReference type="SAM" id="SignalP"/>
    </source>
</evidence>
<dbReference type="PANTHER" id="PTHR38105:SF5">
    <property type="entry name" value="OUTER MEMBRANE PROTEIN"/>
    <property type="match status" value="1"/>
</dbReference>
<proteinExistence type="predicted"/>
<evidence type="ECO:0000313" key="4">
    <source>
        <dbReference type="Proteomes" id="UP000006872"/>
    </source>
</evidence>
<reference evidence="3 4" key="2">
    <citation type="journal article" date="2011" name="Stand. Genomic Sci.">
        <title>Complete genome sequence of 'Enterobacter lignolyticus' SCF1.</title>
        <authorList>
            <person name="Deangelis K.M."/>
            <person name="D'Haeseleer P."/>
            <person name="Chivian D."/>
            <person name="Fortney J.L."/>
            <person name="Khudyakov J."/>
            <person name="Simmons B."/>
            <person name="Woo H."/>
            <person name="Arkin A.P."/>
            <person name="Davenport K.W."/>
            <person name="Goodwin L."/>
            <person name="Chen A."/>
            <person name="Ivanova N."/>
            <person name="Kyrpides N.C."/>
            <person name="Mavromatis K."/>
            <person name="Woyke T."/>
            <person name="Hazen T.C."/>
        </authorList>
    </citation>
    <scope>NUCLEOTIDE SEQUENCE [LARGE SCALE GENOMIC DNA]</scope>
    <source>
        <strain evidence="3 4">SCF1</strain>
    </source>
</reference>
<dbReference type="GO" id="GO:0015288">
    <property type="term" value="F:porin activity"/>
    <property type="evidence" value="ECO:0007669"/>
    <property type="project" value="TreeGrafter"/>
</dbReference>
<gene>
    <name evidence="3" type="ordered locus">Entcl_1514</name>
</gene>
<sequence>MTHLFKISTLSFCLFSFSVGAVSLDYRHEYKSDSKTNADRLKISHTSESGYFASVEGKLAEGTTTQSDGFKESNGHYSGSGSEWEFGRNYKITDDLTLAPAVNLDIGDTYVGYRAQIKAIYKISDTWMTTFRWRPGIEVSEQSGTDNKNYNQFNWEFGYTGEQISVIGDLEYRTTNYEDYNGHNYYWLYNIVASYKIDKNWTPYTEIGYVPRYNADHESDAMEMRYRLGVKYNF</sequence>
<keyword evidence="1 2" id="KW-0732">Signal</keyword>
<dbReference type="STRING" id="701347.Entcl_1514"/>
<name>E3GBY1_ENTLS</name>